<organism evidence="1 2">
    <name type="scientific">Mycobacterium lehmannii</name>
    <dbReference type="NCBI Taxonomy" id="2048550"/>
    <lineage>
        <taxon>Bacteria</taxon>
        <taxon>Bacillati</taxon>
        <taxon>Actinomycetota</taxon>
        <taxon>Actinomycetes</taxon>
        <taxon>Mycobacteriales</taxon>
        <taxon>Mycobacteriaceae</taxon>
        <taxon>Mycobacterium</taxon>
    </lineage>
</organism>
<comment type="caution">
    <text evidence="1">The sequence shown here is derived from an EMBL/GenBank/DDBJ whole genome shotgun (WGS) entry which is preliminary data.</text>
</comment>
<protein>
    <recommendedName>
        <fullName evidence="3">AB hydrolase-1 domain-containing protein</fullName>
    </recommendedName>
</protein>
<evidence type="ECO:0000313" key="2">
    <source>
        <dbReference type="Proteomes" id="UP000053707"/>
    </source>
</evidence>
<evidence type="ECO:0000313" key="1">
    <source>
        <dbReference type="EMBL" id="KUI18851.1"/>
    </source>
</evidence>
<dbReference type="InterPro" id="IPR029058">
    <property type="entry name" value="AB_hydrolase_fold"/>
</dbReference>
<reference evidence="1 2" key="1">
    <citation type="submission" date="2016-01" db="EMBL/GenBank/DDBJ databases">
        <authorList>
            <consortium name="TB Trials Study Group"/>
            <person name="Sutton G."/>
            <person name="Brinkac L."/>
            <person name="Sanka R."/>
            <person name="Adams M."/>
            <person name="Lau E.L."/>
            <person name="Macaden R."/>
            <person name="Grewal H.M.S."/>
        </authorList>
    </citation>
    <scope>NUCLEOTIDE SEQUENCE [LARGE SCALE GENOMIC DNA]</scope>
    <source>
        <strain evidence="1 2">IS-1744</strain>
    </source>
</reference>
<dbReference type="EMBL" id="LQIR01000010">
    <property type="protein sequence ID" value="KUI18851.1"/>
    <property type="molecule type" value="Genomic_DNA"/>
</dbReference>
<accession>A0A101A9F2</accession>
<dbReference type="Proteomes" id="UP000053707">
    <property type="component" value="Unassembled WGS sequence"/>
</dbReference>
<proteinExistence type="predicted"/>
<name>A0A101A9F2_9MYCO</name>
<gene>
    <name evidence="1" type="ORF">AU192_24000</name>
</gene>
<keyword evidence="2" id="KW-1185">Reference proteome</keyword>
<dbReference type="Gene3D" id="3.40.50.1820">
    <property type="entry name" value="alpha/beta hydrolase"/>
    <property type="match status" value="1"/>
</dbReference>
<dbReference type="AlphaFoldDB" id="A0A101A9F2"/>
<sequence length="85" mass="8898">MTSLGRLILIDQPGTGASDPITPDALPTLEQWGDTIKVVLDDLGSREAILLAVGGAFAPAALFTAAHPDRPPRSSCSRGSRIRSM</sequence>
<dbReference type="SUPFAM" id="SSF53474">
    <property type="entry name" value="alpha/beta-Hydrolases"/>
    <property type="match status" value="1"/>
</dbReference>
<evidence type="ECO:0008006" key="3">
    <source>
        <dbReference type="Google" id="ProtNLM"/>
    </source>
</evidence>